<dbReference type="EMBL" id="JBJJXI010000019">
    <property type="protein sequence ID" value="KAL3406554.1"/>
    <property type="molecule type" value="Genomic_DNA"/>
</dbReference>
<evidence type="ECO:0000313" key="3">
    <source>
        <dbReference type="Proteomes" id="UP001627154"/>
    </source>
</evidence>
<organism evidence="2 3">
    <name type="scientific">Trichogramma kaykai</name>
    <dbReference type="NCBI Taxonomy" id="54128"/>
    <lineage>
        <taxon>Eukaryota</taxon>
        <taxon>Metazoa</taxon>
        <taxon>Ecdysozoa</taxon>
        <taxon>Arthropoda</taxon>
        <taxon>Hexapoda</taxon>
        <taxon>Insecta</taxon>
        <taxon>Pterygota</taxon>
        <taxon>Neoptera</taxon>
        <taxon>Endopterygota</taxon>
        <taxon>Hymenoptera</taxon>
        <taxon>Apocrita</taxon>
        <taxon>Proctotrupomorpha</taxon>
        <taxon>Chalcidoidea</taxon>
        <taxon>Trichogrammatidae</taxon>
        <taxon>Trichogramma</taxon>
    </lineage>
</organism>
<sequence>MQEFRDFFTRGDKLYKANQIHKDIELIWVPSHIGITGNENADTAAKAAAESGSINQAEIPYSDIFSVIKQKCISEDQEKIVNMAQNKGQLYFNIFYKKNAQPWFSEFKYLNRRAIVSINRIRCNHTSLKADLHRFKIIESSLCDCDGKSEQNIEHIFWQCKKCTKERKELVSQLNSLNYFEPFNLRALLAKNDTNIIYAISSFINQIKIKI</sequence>
<dbReference type="Proteomes" id="UP001627154">
    <property type="component" value="Unassembled WGS sequence"/>
</dbReference>
<feature type="domain" description="RNase H type-1" evidence="1">
    <location>
        <begin position="1"/>
        <end position="50"/>
    </location>
</feature>
<evidence type="ECO:0000259" key="1">
    <source>
        <dbReference type="PROSITE" id="PS50879"/>
    </source>
</evidence>
<dbReference type="Gene3D" id="3.30.420.10">
    <property type="entry name" value="Ribonuclease H-like superfamily/Ribonuclease H"/>
    <property type="match status" value="1"/>
</dbReference>
<evidence type="ECO:0000313" key="2">
    <source>
        <dbReference type="EMBL" id="KAL3406554.1"/>
    </source>
</evidence>
<dbReference type="InterPro" id="IPR002156">
    <property type="entry name" value="RNaseH_domain"/>
</dbReference>
<dbReference type="SUPFAM" id="SSF53098">
    <property type="entry name" value="Ribonuclease H-like"/>
    <property type="match status" value="1"/>
</dbReference>
<dbReference type="PROSITE" id="PS50879">
    <property type="entry name" value="RNASE_H_1"/>
    <property type="match status" value="1"/>
</dbReference>
<dbReference type="AlphaFoldDB" id="A0ABD2XN55"/>
<reference evidence="2 3" key="1">
    <citation type="journal article" date="2024" name="bioRxiv">
        <title>A reference genome for Trichogramma kaykai: A tiny desert-dwelling parasitoid wasp with competing sex-ratio distorters.</title>
        <authorList>
            <person name="Culotta J."/>
            <person name="Lindsey A.R."/>
        </authorList>
    </citation>
    <scope>NUCLEOTIDE SEQUENCE [LARGE SCALE GENOMIC DNA]</scope>
    <source>
        <strain evidence="2 3">KSX58</strain>
    </source>
</reference>
<comment type="caution">
    <text evidence="2">The sequence shown here is derived from an EMBL/GenBank/DDBJ whole genome shotgun (WGS) entry which is preliminary data.</text>
</comment>
<gene>
    <name evidence="2" type="ORF">TKK_001860</name>
</gene>
<accession>A0ABD2XN55</accession>
<dbReference type="InterPro" id="IPR012337">
    <property type="entry name" value="RNaseH-like_sf"/>
</dbReference>
<name>A0ABD2XN55_9HYME</name>
<dbReference type="InterPro" id="IPR036397">
    <property type="entry name" value="RNaseH_sf"/>
</dbReference>
<proteinExistence type="predicted"/>
<protein>
    <recommendedName>
        <fullName evidence="1">RNase H type-1 domain-containing protein</fullName>
    </recommendedName>
</protein>
<keyword evidence="3" id="KW-1185">Reference proteome</keyword>